<dbReference type="Proteomes" id="UP001621714">
    <property type="component" value="Unassembled WGS sequence"/>
</dbReference>
<keyword evidence="4" id="KW-1185">Reference proteome</keyword>
<sequence>MKKNVLIIGAGGVAQVAAHKCAQHNDILGRIALASRTLSKCEAIATSVKEKGSMKVEGDIQCYALDALDIEATIALIRETQSQIVINLGSAFVNMSVLSACIATGAAYLDTAIHEDPAKICETPPWYGNYEWKRQAACAEAKTTAILGVGFDPGVVNAYAKLAADEYFDQIDSIDIIDINAGQHGRYFATNFDPEINFREFTGRVWSWQNRQWVQNQMFEHKRTDDLPVVGTQTSYMTGHDEIHSLSKNLDVPNIRFWMGFGEHYINVFTVLKNLGLLSEQPVVTAEGQEVVPLKVVKAVLPDPGSLAPDYTGKTCIGDLVKGSKDGQAREVFIYNVADHKDAYNEVGSQGISYTAGVPPVAAALLVAQGIWDVEKMVNVEELPPQPFLHLLNQMGLPTCIRDEQGERPLDFSAQAAHF</sequence>
<feature type="domain" description="Saccharopine dehydrogenase-like C-terminal" evidence="2">
    <location>
        <begin position="150"/>
        <end position="397"/>
    </location>
</feature>
<protein>
    <submittedName>
        <fullName evidence="3">Saccharopine dehydrogenase family protein</fullName>
    </submittedName>
</protein>
<dbReference type="RefSeq" id="WP_405338073.1">
    <property type="nucleotide sequence ID" value="NZ_JBANFI010000003.1"/>
</dbReference>
<dbReference type="PANTHER" id="PTHR43796">
    <property type="entry name" value="CARBOXYNORSPERMIDINE SYNTHASE"/>
    <property type="match status" value="1"/>
</dbReference>
<dbReference type="Pfam" id="PF03435">
    <property type="entry name" value="Sacchrp_dh_NADP"/>
    <property type="match status" value="1"/>
</dbReference>
<comment type="caution">
    <text evidence="3">The sequence shown here is derived from an EMBL/GenBank/DDBJ whole genome shotgun (WGS) entry which is preliminary data.</text>
</comment>
<reference evidence="3 4" key="1">
    <citation type="submission" date="2024-02" db="EMBL/GenBank/DDBJ databases">
        <title>Marinospirillum sp. MEB 164 isolated from Lonar lake sediment.</title>
        <authorList>
            <person name="Joshi A."/>
            <person name="Thite S."/>
        </authorList>
    </citation>
    <scope>NUCLEOTIDE SEQUENCE [LARGE SCALE GENOMIC DNA]</scope>
    <source>
        <strain evidence="3 4">MEB164</strain>
    </source>
</reference>
<dbReference type="InterPro" id="IPR036291">
    <property type="entry name" value="NAD(P)-bd_dom_sf"/>
</dbReference>
<accession>A0ABW8PVU8</accession>
<dbReference type="Pfam" id="PF16653">
    <property type="entry name" value="Sacchrp_dh_C"/>
    <property type="match status" value="1"/>
</dbReference>
<dbReference type="InterPro" id="IPR005097">
    <property type="entry name" value="Sacchrp_dh_NADP-bd"/>
</dbReference>
<gene>
    <name evidence="3" type="ORF">V6U78_05110</name>
</gene>
<proteinExistence type="predicted"/>
<evidence type="ECO:0000259" key="1">
    <source>
        <dbReference type="Pfam" id="PF03435"/>
    </source>
</evidence>
<evidence type="ECO:0000313" key="4">
    <source>
        <dbReference type="Proteomes" id="UP001621714"/>
    </source>
</evidence>
<dbReference type="Gene3D" id="3.30.360.10">
    <property type="entry name" value="Dihydrodipicolinate Reductase, domain 2"/>
    <property type="match status" value="1"/>
</dbReference>
<dbReference type="SUPFAM" id="SSF51735">
    <property type="entry name" value="NAD(P)-binding Rossmann-fold domains"/>
    <property type="match status" value="1"/>
</dbReference>
<dbReference type="PANTHER" id="PTHR43796:SF2">
    <property type="entry name" value="CARBOXYNORSPERMIDINE SYNTHASE"/>
    <property type="match status" value="1"/>
</dbReference>
<dbReference type="EMBL" id="JBANFI010000003">
    <property type="protein sequence ID" value="MFK7160411.1"/>
    <property type="molecule type" value="Genomic_DNA"/>
</dbReference>
<evidence type="ECO:0000313" key="3">
    <source>
        <dbReference type="EMBL" id="MFK7160411.1"/>
    </source>
</evidence>
<dbReference type="Gene3D" id="3.40.50.720">
    <property type="entry name" value="NAD(P)-binding Rossmann-like Domain"/>
    <property type="match status" value="1"/>
</dbReference>
<name>A0ABW8PVU8_9GAMM</name>
<feature type="domain" description="Saccharopine dehydrogenase NADP binding" evidence="1">
    <location>
        <begin position="5"/>
        <end position="146"/>
    </location>
</feature>
<dbReference type="InterPro" id="IPR032095">
    <property type="entry name" value="Sacchrp_dh-like_C"/>
</dbReference>
<organism evidence="3 4">
    <name type="scientific">Marinospirillum alkalitolerans</name>
    <dbReference type="NCBI Taxonomy" id="3123374"/>
    <lineage>
        <taxon>Bacteria</taxon>
        <taxon>Pseudomonadati</taxon>
        <taxon>Pseudomonadota</taxon>
        <taxon>Gammaproteobacteria</taxon>
        <taxon>Oceanospirillales</taxon>
        <taxon>Oceanospirillaceae</taxon>
        <taxon>Marinospirillum</taxon>
    </lineage>
</organism>
<evidence type="ECO:0000259" key="2">
    <source>
        <dbReference type="Pfam" id="PF16653"/>
    </source>
</evidence>